<proteinExistence type="predicted"/>
<dbReference type="AlphaFoldDB" id="A0A1E1MNP5"/>
<sequence length="228" mass="24080">MSSQLALELLALSASLHQLNNFQILNLGQGNNVIALSPELVQFASMCSGSGCDNTLAQVFSSGLNINALDLNLGGCNGCLAHLTDLQNLIISGLDNNNNNKNDKNDKNQTANVNEAAKTNEDNAHEQNAEDQAKANEEALKAKEEESAKSAPDVDNTNSNDNDNADEKQDGKTPAGGTEGRKLKLKGKGSPEIVQRSEAMSMGNGRLKEKVVGSVVFGVVAFGLVWGL</sequence>
<feature type="region of interest" description="Disordered" evidence="1">
    <location>
        <begin position="118"/>
        <end position="191"/>
    </location>
</feature>
<gene>
    <name evidence="2" type="ORF">RSE6_11736</name>
</gene>
<dbReference type="Proteomes" id="UP000177625">
    <property type="component" value="Unassembled WGS sequence"/>
</dbReference>
<protein>
    <submittedName>
        <fullName evidence="2">Uncharacterized protein</fullName>
    </submittedName>
</protein>
<accession>A0A1E1MNP5</accession>
<evidence type="ECO:0000313" key="3">
    <source>
        <dbReference type="Proteomes" id="UP000177625"/>
    </source>
</evidence>
<feature type="compositionally biased region" description="Low complexity" evidence="1">
    <location>
        <begin position="149"/>
        <end position="162"/>
    </location>
</feature>
<feature type="compositionally biased region" description="Basic and acidic residues" evidence="1">
    <location>
        <begin position="118"/>
        <end position="148"/>
    </location>
</feature>
<evidence type="ECO:0000256" key="1">
    <source>
        <dbReference type="SAM" id="MobiDB-lite"/>
    </source>
</evidence>
<evidence type="ECO:0000313" key="2">
    <source>
        <dbReference type="EMBL" id="CZT50702.1"/>
    </source>
</evidence>
<keyword evidence="3" id="KW-1185">Reference proteome</keyword>
<reference evidence="3" key="1">
    <citation type="submission" date="2016-03" db="EMBL/GenBank/DDBJ databases">
        <authorList>
            <person name="Guldener U."/>
        </authorList>
    </citation>
    <scope>NUCLEOTIDE SEQUENCE [LARGE SCALE GENOMIC DNA]</scope>
</reference>
<organism evidence="2 3">
    <name type="scientific">Rhynchosporium secalis</name>
    <name type="common">Barley scald fungus</name>
    <dbReference type="NCBI Taxonomy" id="38038"/>
    <lineage>
        <taxon>Eukaryota</taxon>
        <taxon>Fungi</taxon>
        <taxon>Dikarya</taxon>
        <taxon>Ascomycota</taxon>
        <taxon>Pezizomycotina</taxon>
        <taxon>Leotiomycetes</taxon>
        <taxon>Helotiales</taxon>
        <taxon>Ploettnerulaceae</taxon>
        <taxon>Rhynchosporium</taxon>
    </lineage>
</organism>
<name>A0A1E1MNP5_RHYSE</name>
<dbReference type="EMBL" id="FJVC01000440">
    <property type="protein sequence ID" value="CZT50702.1"/>
    <property type="molecule type" value="Genomic_DNA"/>
</dbReference>